<gene>
    <name evidence="2" type="ORF">SAMN05216352_10710</name>
</gene>
<dbReference type="RefSeq" id="WP_170032147.1">
    <property type="nucleotide sequence ID" value="NZ_FNDU01000007.1"/>
</dbReference>
<dbReference type="Proteomes" id="UP000199017">
    <property type="component" value="Unassembled WGS sequence"/>
</dbReference>
<organism evidence="2 3">
    <name type="scientific">Alteribacillus bidgolensis</name>
    <dbReference type="NCBI Taxonomy" id="930129"/>
    <lineage>
        <taxon>Bacteria</taxon>
        <taxon>Bacillati</taxon>
        <taxon>Bacillota</taxon>
        <taxon>Bacilli</taxon>
        <taxon>Bacillales</taxon>
        <taxon>Bacillaceae</taxon>
        <taxon>Alteribacillus</taxon>
    </lineage>
</organism>
<keyword evidence="1" id="KW-1133">Transmembrane helix</keyword>
<sequence>MTAWKYLRSALLANFAVIATFVFLPIFLLTDNISIYQDLINYLNKS</sequence>
<dbReference type="AlphaFoldDB" id="A0A1G8K262"/>
<keyword evidence="3" id="KW-1185">Reference proteome</keyword>
<keyword evidence="1" id="KW-0812">Transmembrane</keyword>
<reference evidence="2 3" key="1">
    <citation type="submission" date="2016-10" db="EMBL/GenBank/DDBJ databases">
        <authorList>
            <person name="de Groot N.N."/>
        </authorList>
    </citation>
    <scope>NUCLEOTIDE SEQUENCE [LARGE SCALE GENOMIC DNA]</scope>
    <source>
        <strain evidence="3">P4B,CCM 7963,CECT 7998,DSM 25260,IBRC-M 10614,KCTC 13821</strain>
    </source>
</reference>
<proteinExistence type="predicted"/>
<evidence type="ECO:0000313" key="3">
    <source>
        <dbReference type="Proteomes" id="UP000199017"/>
    </source>
</evidence>
<feature type="transmembrane region" description="Helical" evidence="1">
    <location>
        <begin position="6"/>
        <end position="29"/>
    </location>
</feature>
<evidence type="ECO:0000313" key="2">
    <source>
        <dbReference type="EMBL" id="SDI36890.1"/>
    </source>
</evidence>
<protein>
    <submittedName>
        <fullName evidence="2">Uncharacterized protein</fullName>
    </submittedName>
</protein>
<name>A0A1G8K262_9BACI</name>
<keyword evidence="1" id="KW-0472">Membrane</keyword>
<dbReference type="EMBL" id="FNDU01000007">
    <property type="protein sequence ID" value="SDI36890.1"/>
    <property type="molecule type" value="Genomic_DNA"/>
</dbReference>
<accession>A0A1G8K262</accession>
<evidence type="ECO:0000256" key="1">
    <source>
        <dbReference type="SAM" id="Phobius"/>
    </source>
</evidence>